<keyword evidence="2" id="KW-0489">Methyltransferase</keyword>
<gene>
    <name evidence="2" type="ORF">NESM_000834800</name>
</gene>
<reference evidence="2 3" key="1">
    <citation type="journal article" date="2021" name="MBio">
        <title>A New Model Trypanosomatid, Novymonas esmeraldas: Genomic Perception of Its 'Candidatus Pandoraea novymonadis' Endosymbiont.</title>
        <authorList>
            <person name="Zakharova A."/>
            <person name="Saura A."/>
            <person name="Butenko A."/>
            <person name="Podesvova L."/>
            <person name="Warmusova S."/>
            <person name="Kostygov A.Y."/>
            <person name="Nenarokova A."/>
            <person name="Lukes J."/>
            <person name="Opperdoes F.R."/>
            <person name="Yurchenko V."/>
        </authorList>
    </citation>
    <scope>NUCLEOTIDE SEQUENCE [LARGE SCALE GENOMIC DNA]</scope>
    <source>
        <strain evidence="2 3">E262AT.01</strain>
    </source>
</reference>
<dbReference type="InterPro" id="IPR019410">
    <property type="entry name" value="Methyltransf_16"/>
</dbReference>
<dbReference type="GO" id="GO:0032259">
    <property type="term" value="P:methylation"/>
    <property type="evidence" value="ECO:0007669"/>
    <property type="project" value="UniProtKB-KW"/>
</dbReference>
<dbReference type="Gene3D" id="3.40.50.150">
    <property type="entry name" value="Vaccinia Virus protein VP39"/>
    <property type="match status" value="1"/>
</dbReference>
<dbReference type="Proteomes" id="UP001430356">
    <property type="component" value="Unassembled WGS sequence"/>
</dbReference>
<dbReference type="SUPFAM" id="SSF53335">
    <property type="entry name" value="S-adenosyl-L-methionine-dependent methyltransferases"/>
    <property type="match status" value="1"/>
</dbReference>
<dbReference type="EMBL" id="JAECZO010000169">
    <property type="protein sequence ID" value="KAK7198708.1"/>
    <property type="molecule type" value="Genomic_DNA"/>
</dbReference>
<organism evidence="2 3">
    <name type="scientific">Novymonas esmeraldas</name>
    <dbReference type="NCBI Taxonomy" id="1808958"/>
    <lineage>
        <taxon>Eukaryota</taxon>
        <taxon>Discoba</taxon>
        <taxon>Euglenozoa</taxon>
        <taxon>Kinetoplastea</taxon>
        <taxon>Metakinetoplastina</taxon>
        <taxon>Trypanosomatida</taxon>
        <taxon>Trypanosomatidae</taxon>
        <taxon>Novymonas</taxon>
    </lineage>
</organism>
<dbReference type="InterPro" id="IPR029063">
    <property type="entry name" value="SAM-dependent_MTases_sf"/>
</dbReference>
<dbReference type="GO" id="GO:0008168">
    <property type="term" value="F:methyltransferase activity"/>
    <property type="evidence" value="ECO:0007669"/>
    <property type="project" value="UniProtKB-KW"/>
</dbReference>
<dbReference type="PANTHER" id="PTHR14614:SF97">
    <property type="entry name" value="S-ADENOSYL-L-METHIONINE-DEPENDENT METHYLTRANSFERASES SUPERFAMILY PROTEIN"/>
    <property type="match status" value="1"/>
</dbReference>
<name>A0AAW0F0T9_9TRYP</name>
<keyword evidence="3" id="KW-1185">Reference proteome</keyword>
<dbReference type="AlphaFoldDB" id="A0AAW0F0T9"/>
<protein>
    <submittedName>
        <fullName evidence="2">Methyltransferase</fullName>
    </submittedName>
</protein>
<feature type="region of interest" description="Disordered" evidence="1">
    <location>
        <begin position="394"/>
        <end position="444"/>
    </location>
</feature>
<proteinExistence type="predicted"/>
<accession>A0AAW0F0T9</accession>
<comment type="caution">
    <text evidence="2">The sequence shown here is derived from an EMBL/GenBank/DDBJ whole genome shotgun (WGS) entry which is preliminary data.</text>
</comment>
<feature type="compositionally biased region" description="Basic residues" evidence="1">
    <location>
        <begin position="432"/>
        <end position="444"/>
    </location>
</feature>
<keyword evidence="2" id="KW-0808">Transferase</keyword>
<evidence type="ECO:0000256" key="1">
    <source>
        <dbReference type="SAM" id="MobiDB-lite"/>
    </source>
</evidence>
<dbReference type="Pfam" id="PF10294">
    <property type="entry name" value="Methyltransf_16"/>
    <property type="match status" value="1"/>
</dbReference>
<sequence>MLAWLVKEVASPYGDVATLHWAVPDTDDNADVDALNSTALQVKLESAEDQLGAVLWNSNTAALNHLHTNIFVSSAVHADHHGARTDASSTAAPLAGKNIVELGAGVGCLGIALAMAGARVAITDLKELLPLMEHNARLNDRRVQSRSGGAGRCVALQWKWGPTVSTGVHKQVQKACGGAREPAPQQRLPITDADAVDRVVSAMAASLLKPSASLAGCVEALQPTAAATSAGAATTQCRFHYVILCDALYGNPKDWPALLYTLTELMATNPNECQVINFCEQRVSDVEGAFLALLDAENGKTYVQMDQRLERGGDALWANVVESAMRCCRSASSTSSAVEQHALREEAANALLSYVLVQRRGAYRWTYSTEVLQDAQSDLNMVIRATQIRWTRVVSNDGEASPATSRHPRRPREHDDDDDDNVDGSAPDGTPAKRHRAGGRQHRC</sequence>
<evidence type="ECO:0000313" key="3">
    <source>
        <dbReference type="Proteomes" id="UP001430356"/>
    </source>
</evidence>
<evidence type="ECO:0000313" key="2">
    <source>
        <dbReference type="EMBL" id="KAK7198708.1"/>
    </source>
</evidence>
<dbReference type="PANTHER" id="PTHR14614">
    <property type="entry name" value="HEPATOCELLULAR CARCINOMA-ASSOCIATED ANTIGEN"/>
    <property type="match status" value="1"/>
</dbReference>